<dbReference type="EMBL" id="JAVFKD010000015">
    <property type="protein sequence ID" value="KAK5988565.1"/>
    <property type="molecule type" value="Genomic_DNA"/>
</dbReference>
<feature type="transmembrane region" description="Helical" evidence="3">
    <location>
        <begin position="308"/>
        <end position="325"/>
    </location>
</feature>
<keyword evidence="2" id="KW-0456">Lyase</keyword>
<dbReference type="Gene3D" id="3.10.490.10">
    <property type="entry name" value="Gamma-glutamyl cyclotransferase-like"/>
    <property type="match status" value="1"/>
</dbReference>
<keyword evidence="5" id="KW-1185">Reference proteome</keyword>
<name>A0ABR0S9W0_9HYPO</name>
<accession>A0ABR0S9W0</accession>
<organism evidence="4 5">
    <name type="scientific">Cladobotryum mycophilum</name>
    <dbReference type="NCBI Taxonomy" id="491253"/>
    <lineage>
        <taxon>Eukaryota</taxon>
        <taxon>Fungi</taxon>
        <taxon>Dikarya</taxon>
        <taxon>Ascomycota</taxon>
        <taxon>Pezizomycotina</taxon>
        <taxon>Sordariomycetes</taxon>
        <taxon>Hypocreomycetidae</taxon>
        <taxon>Hypocreales</taxon>
        <taxon>Hypocreaceae</taxon>
        <taxon>Cladobotryum</taxon>
    </lineage>
</organism>
<feature type="transmembrane region" description="Helical" evidence="3">
    <location>
        <begin position="276"/>
        <end position="296"/>
    </location>
</feature>
<evidence type="ECO:0000256" key="2">
    <source>
        <dbReference type="ARBA" id="ARBA00023239"/>
    </source>
</evidence>
<dbReference type="InterPro" id="IPR017939">
    <property type="entry name" value="G-Glutamylcylcotransferase"/>
</dbReference>
<evidence type="ECO:0000313" key="4">
    <source>
        <dbReference type="EMBL" id="KAK5988565.1"/>
    </source>
</evidence>
<dbReference type="PANTHER" id="PTHR12935">
    <property type="entry name" value="GAMMA-GLUTAMYLCYCLOTRANSFERASE"/>
    <property type="match status" value="1"/>
</dbReference>
<dbReference type="PANTHER" id="PTHR12935:SF0">
    <property type="entry name" value="GAMMA-GLUTAMYLCYCLOTRANSFERASE"/>
    <property type="match status" value="1"/>
</dbReference>
<evidence type="ECO:0000256" key="1">
    <source>
        <dbReference type="ARBA" id="ARBA00012346"/>
    </source>
</evidence>
<evidence type="ECO:0000256" key="3">
    <source>
        <dbReference type="SAM" id="Phobius"/>
    </source>
</evidence>
<gene>
    <name evidence="4" type="ORF">PT974_10049</name>
</gene>
<dbReference type="EC" id="4.3.2.9" evidence="1"/>
<keyword evidence="3" id="KW-0472">Membrane</keyword>
<reference evidence="4 5" key="1">
    <citation type="submission" date="2024-01" db="EMBL/GenBank/DDBJ databases">
        <title>Complete genome of Cladobotryum mycophilum ATHUM6906.</title>
        <authorList>
            <person name="Christinaki A.C."/>
            <person name="Myridakis A.I."/>
            <person name="Kouvelis V.N."/>
        </authorList>
    </citation>
    <scope>NUCLEOTIDE SEQUENCE [LARGE SCALE GENOMIC DNA]</scope>
    <source>
        <strain evidence="4 5">ATHUM6906</strain>
    </source>
</reference>
<keyword evidence="3" id="KW-0812">Transmembrane</keyword>
<dbReference type="Proteomes" id="UP001338125">
    <property type="component" value="Unassembled WGS sequence"/>
</dbReference>
<dbReference type="Pfam" id="PF13772">
    <property type="entry name" value="AIG2_2"/>
    <property type="match status" value="1"/>
</dbReference>
<comment type="caution">
    <text evidence="4">The sequence shown here is derived from an EMBL/GenBank/DDBJ whole genome shotgun (WGS) entry which is preliminary data.</text>
</comment>
<evidence type="ECO:0000313" key="5">
    <source>
        <dbReference type="Proteomes" id="UP001338125"/>
    </source>
</evidence>
<keyword evidence="3" id="KW-1133">Transmembrane helix</keyword>
<protein>
    <recommendedName>
        <fullName evidence="1">gamma-glutamylcyclotransferase</fullName>
        <ecNumber evidence="1">4.3.2.9</ecNumber>
    </recommendedName>
</protein>
<proteinExistence type="predicted"/>
<sequence length="347" mass="38850">MTKNPPLMSETPAPAALNTAEVTAQHPSKASYPPISSIPSISPERLAQSAADTLKDLKPPSETVLYLAYGSNLCAQTFLGARRIRPLSRVNVWAPSLRLTFDLPALPYREPCFANVGHRDPPDESNGLDFSNIPPFEFQEPEREWKNGLVGVVYEVTQKDYSTILRTEGAGSSYKEIVVPCLPLPPDDEQGGNPAPSISKPFLARTLYAPRTPCDPDESSWWCKLTSGRHRPEGQPSARYLKLLADGAREHSLPNAYQQYLRSLQPYVATTLRQKIGGILFIVFWAPPMLVAMGIMRLLVNKRGKAPSWLANLLTVTFNLMWIQYDHFFKPLFGDGERTEVKKDKWR</sequence>